<accession>A0A7E6E397</accession>
<keyword evidence="2" id="KW-0472">Membrane</keyword>
<evidence type="ECO:0000256" key="1">
    <source>
        <dbReference type="SAM" id="MobiDB-lite"/>
    </source>
</evidence>
<dbReference type="KEGG" id="pdic:118501432"/>
<feature type="region of interest" description="Disordered" evidence="1">
    <location>
        <begin position="301"/>
        <end position="330"/>
    </location>
</feature>
<sequence length="439" mass="49241">MLPKATYYPPLVQNILHLKLAIIFPFVYFSYLFPVQSKMKLFSLFLRSVLMESCLPESQCMISSSTSSGFVAQEPVLPFCDCKTAKYSTTHSTSSGSSCNDSSLSHFSVFSEGTTGKFQCHSLPIFSKKQPSMFKNQGTSLPPPHLSELGKSKLFQSLATLSALRPQTSFTNSTICKQLKTKDGRRSKSHLTSDHWPNSIFKDRPQFKGQDSIQISSLTRWKLERHMAWKICTLQKKTIPLPVRESWAMLNYLTEVQGNIPEPEKPQIQLSMPIYQSTEQNVNSESPDLPSFQRHVNTGVESGLNRTETKISESLTPGKQSQPEGGPQILGSKLLVTSMGTPPPQSLGVDIIEKETTLLQKDPKYTLELSIKQRVIGHPEKNIQKHETQVTSVELTPRLPYQVTDSIKVTPLALIQAMDSMGMIPESHSEVIEPFSYYY</sequence>
<organism evidence="3 4">
    <name type="scientific">Phyllostomus discolor</name>
    <name type="common">pale spear-nosed bat</name>
    <dbReference type="NCBI Taxonomy" id="89673"/>
    <lineage>
        <taxon>Eukaryota</taxon>
        <taxon>Metazoa</taxon>
        <taxon>Chordata</taxon>
        <taxon>Craniata</taxon>
        <taxon>Vertebrata</taxon>
        <taxon>Euteleostomi</taxon>
        <taxon>Mammalia</taxon>
        <taxon>Eutheria</taxon>
        <taxon>Laurasiatheria</taxon>
        <taxon>Chiroptera</taxon>
        <taxon>Yangochiroptera</taxon>
        <taxon>Phyllostomidae</taxon>
        <taxon>Phyllostominae</taxon>
        <taxon>Phyllostomus</taxon>
    </lineage>
</organism>
<reference evidence="4" key="1">
    <citation type="submission" date="2025-08" db="UniProtKB">
        <authorList>
            <consortium name="RefSeq"/>
        </authorList>
    </citation>
    <scope>IDENTIFICATION</scope>
    <source>
        <tissue evidence="4">Muscle</tissue>
    </source>
</reference>
<keyword evidence="3" id="KW-1185">Reference proteome</keyword>
<feature type="transmembrane region" description="Helical" evidence="2">
    <location>
        <begin position="15"/>
        <end position="33"/>
    </location>
</feature>
<evidence type="ECO:0000313" key="3">
    <source>
        <dbReference type="Proteomes" id="UP000504628"/>
    </source>
</evidence>
<dbReference type="AlphaFoldDB" id="A0A7E6E397"/>
<dbReference type="PANTHER" id="PTHR33888:SF1">
    <property type="entry name" value="RIKEN CDNA 4932415D10 GENE"/>
    <property type="match status" value="1"/>
</dbReference>
<feature type="compositionally biased region" description="Polar residues" evidence="1">
    <location>
        <begin position="301"/>
        <end position="323"/>
    </location>
</feature>
<dbReference type="GO" id="GO:0005615">
    <property type="term" value="C:extracellular space"/>
    <property type="evidence" value="ECO:0007669"/>
    <property type="project" value="TreeGrafter"/>
</dbReference>
<dbReference type="PANTHER" id="PTHR33888">
    <property type="entry name" value="RIKEN CDNA 4932415D10 GENE"/>
    <property type="match status" value="1"/>
</dbReference>
<dbReference type="InParanoid" id="A0A7E6E397"/>
<keyword evidence="2" id="KW-0812">Transmembrane</keyword>
<dbReference type="GeneID" id="118501432"/>
<protein>
    <submittedName>
        <fullName evidence="4">Uncharacterized protein LOC118501432</fullName>
    </submittedName>
</protein>
<proteinExistence type="predicted"/>
<evidence type="ECO:0000313" key="4">
    <source>
        <dbReference type="RefSeq" id="XP_035885843.1"/>
    </source>
</evidence>
<dbReference type="OrthoDB" id="9450569at2759"/>
<evidence type="ECO:0000256" key="2">
    <source>
        <dbReference type="SAM" id="Phobius"/>
    </source>
</evidence>
<name>A0A7E6E397_9CHIR</name>
<dbReference type="RefSeq" id="XP_035885843.1">
    <property type="nucleotide sequence ID" value="XM_036029950.1"/>
</dbReference>
<keyword evidence="2" id="KW-1133">Transmembrane helix</keyword>
<dbReference type="Proteomes" id="UP000504628">
    <property type="component" value="Chromosome 6"/>
</dbReference>
<gene>
    <name evidence="4" type="primary">LOC118501432</name>
</gene>